<keyword evidence="4" id="KW-0238">DNA-binding</keyword>
<dbReference type="PRINTS" id="PR00598">
    <property type="entry name" value="HTHMARR"/>
</dbReference>
<dbReference type="KEGG" id="csal:NBC122_00034"/>
<dbReference type="GO" id="GO:0003700">
    <property type="term" value="F:DNA-binding transcription factor activity"/>
    <property type="evidence" value="ECO:0007669"/>
    <property type="project" value="InterPro"/>
</dbReference>
<dbReference type="FunFam" id="1.10.10.10:FF:000163">
    <property type="entry name" value="MarR family transcriptional regulator"/>
    <property type="match status" value="1"/>
</dbReference>
<evidence type="ECO:0000256" key="1">
    <source>
        <dbReference type="ARBA" id="ARBA00004496"/>
    </source>
</evidence>
<name>A0A4V1AKN6_9FLAO</name>
<organism evidence="10 11">
    <name type="scientific">Chryseobacterium salivictor</name>
    <dbReference type="NCBI Taxonomy" id="2547600"/>
    <lineage>
        <taxon>Bacteria</taxon>
        <taxon>Pseudomonadati</taxon>
        <taxon>Bacteroidota</taxon>
        <taxon>Flavobacteriia</taxon>
        <taxon>Flavobacteriales</taxon>
        <taxon>Weeksellaceae</taxon>
        <taxon>Chryseobacterium group</taxon>
        <taxon>Chryseobacterium</taxon>
    </lineage>
</organism>
<comment type="similarity">
    <text evidence="6">Belongs to the SarZ family.</text>
</comment>
<evidence type="ECO:0000256" key="7">
    <source>
        <dbReference type="ARBA" id="ARBA00047188"/>
    </source>
</evidence>
<dbReference type="InterPro" id="IPR036390">
    <property type="entry name" value="WH_DNA-bd_sf"/>
</dbReference>
<dbReference type="PANTHER" id="PTHR42756:SF1">
    <property type="entry name" value="TRANSCRIPTIONAL REPRESSOR OF EMRAB OPERON"/>
    <property type="match status" value="1"/>
</dbReference>
<dbReference type="InterPro" id="IPR036388">
    <property type="entry name" value="WH-like_DNA-bd_sf"/>
</dbReference>
<dbReference type="InterPro" id="IPR055166">
    <property type="entry name" value="Transc_reg_Sar_Rot_HTH"/>
</dbReference>
<protein>
    <recommendedName>
        <fullName evidence="7">HTH-type transcriptional regulator SarZ</fullName>
    </recommendedName>
    <alternativeName>
        <fullName evidence="8">Staphylococcal accessory regulator Z</fullName>
    </alternativeName>
</protein>
<dbReference type="AlphaFoldDB" id="A0A4V1AKN6"/>
<dbReference type="OrthoDB" id="9806864at2"/>
<dbReference type="EMBL" id="CP037954">
    <property type="protein sequence ID" value="QBO56894.1"/>
    <property type="molecule type" value="Genomic_DNA"/>
</dbReference>
<keyword evidence="5" id="KW-0804">Transcription</keyword>
<dbReference type="SUPFAM" id="SSF46785">
    <property type="entry name" value="Winged helix' DNA-binding domain"/>
    <property type="match status" value="1"/>
</dbReference>
<evidence type="ECO:0000313" key="10">
    <source>
        <dbReference type="EMBL" id="QBO56894.1"/>
    </source>
</evidence>
<dbReference type="GO" id="GO:0003677">
    <property type="term" value="F:DNA binding"/>
    <property type="evidence" value="ECO:0007669"/>
    <property type="project" value="UniProtKB-KW"/>
</dbReference>
<dbReference type="Proteomes" id="UP000294419">
    <property type="component" value="Chromosome"/>
</dbReference>
<dbReference type="Gene3D" id="1.10.10.10">
    <property type="entry name" value="Winged helix-like DNA-binding domain superfamily/Winged helix DNA-binding domain"/>
    <property type="match status" value="1"/>
</dbReference>
<evidence type="ECO:0000313" key="11">
    <source>
        <dbReference type="Proteomes" id="UP000294419"/>
    </source>
</evidence>
<proteinExistence type="inferred from homology"/>
<evidence type="ECO:0000256" key="6">
    <source>
        <dbReference type="ARBA" id="ARBA00046337"/>
    </source>
</evidence>
<evidence type="ECO:0000256" key="5">
    <source>
        <dbReference type="ARBA" id="ARBA00023163"/>
    </source>
</evidence>
<dbReference type="PANTHER" id="PTHR42756">
    <property type="entry name" value="TRANSCRIPTIONAL REGULATOR, MARR"/>
    <property type="match status" value="1"/>
</dbReference>
<evidence type="ECO:0000256" key="8">
    <source>
        <dbReference type="ARBA" id="ARBA00047207"/>
    </source>
</evidence>
<dbReference type="RefSeq" id="WP_133438438.1">
    <property type="nucleotide sequence ID" value="NZ_CP037954.1"/>
</dbReference>
<keyword evidence="11" id="KW-1185">Reference proteome</keyword>
<reference evidence="10 11" key="1">
    <citation type="submission" date="2019-03" db="EMBL/GenBank/DDBJ databases">
        <authorList>
            <person name="Kim H."/>
            <person name="Yu S.-M."/>
        </authorList>
    </citation>
    <scope>NUCLEOTIDE SEQUENCE [LARGE SCALE GENOMIC DNA]</scope>
    <source>
        <strain evidence="10 11">NBC122</strain>
    </source>
</reference>
<dbReference type="InterPro" id="IPR000835">
    <property type="entry name" value="HTH_MarR-typ"/>
</dbReference>
<comment type="subcellular location">
    <subcellularLocation>
        <location evidence="1">Cytoplasm</location>
    </subcellularLocation>
</comment>
<dbReference type="GO" id="GO:0005737">
    <property type="term" value="C:cytoplasm"/>
    <property type="evidence" value="ECO:0007669"/>
    <property type="project" value="UniProtKB-SubCell"/>
</dbReference>
<keyword evidence="2" id="KW-0963">Cytoplasm</keyword>
<evidence type="ECO:0000256" key="4">
    <source>
        <dbReference type="ARBA" id="ARBA00023125"/>
    </source>
</evidence>
<feature type="domain" description="HTH marR-type" evidence="9">
    <location>
        <begin position="10"/>
        <end position="140"/>
    </location>
</feature>
<evidence type="ECO:0000256" key="2">
    <source>
        <dbReference type="ARBA" id="ARBA00022490"/>
    </source>
</evidence>
<sequence length="146" mass="17033">MENQDTPKLGNQICFPLYVIAKEITGMYRPFLDRLDITYSQYLVMMVLWEEEGLTVNQIGEKLYLDSGTLTPLLKRLEAKSFLQRNRKKEDERVVQVFLTQEGKDLQKLACAIPGKMKEKLNFSDEDLLELKMTVDKILNKVENKK</sequence>
<evidence type="ECO:0000256" key="3">
    <source>
        <dbReference type="ARBA" id="ARBA00023015"/>
    </source>
</evidence>
<keyword evidence="3" id="KW-0805">Transcription regulation</keyword>
<gene>
    <name evidence="10" type="primary">ohrR</name>
    <name evidence="10" type="ORF">NBC122_00034</name>
</gene>
<dbReference type="PROSITE" id="PS50995">
    <property type="entry name" value="HTH_MARR_2"/>
    <property type="match status" value="1"/>
</dbReference>
<evidence type="ECO:0000259" key="9">
    <source>
        <dbReference type="PROSITE" id="PS50995"/>
    </source>
</evidence>
<dbReference type="SMART" id="SM00347">
    <property type="entry name" value="HTH_MARR"/>
    <property type="match status" value="1"/>
</dbReference>
<accession>A0A4V1AKN6</accession>
<dbReference type="Pfam" id="PF22381">
    <property type="entry name" value="Staph_reg_Sar_Rot"/>
    <property type="match status" value="1"/>
</dbReference>